<feature type="domain" description="Helicase C-terminal" evidence="18">
    <location>
        <begin position="284"/>
        <end position="433"/>
    </location>
</feature>
<dbReference type="SMART" id="SM01178">
    <property type="entry name" value="DUF4217"/>
    <property type="match status" value="1"/>
</dbReference>
<dbReference type="GO" id="GO:0006364">
    <property type="term" value="P:rRNA processing"/>
    <property type="evidence" value="ECO:0007669"/>
    <property type="project" value="UniProtKB-KW"/>
</dbReference>
<dbReference type="Pfam" id="PF13959">
    <property type="entry name" value="CTE_SPB4"/>
    <property type="match status" value="1"/>
</dbReference>
<feature type="transmembrane region" description="Helical" evidence="16">
    <location>
        <begin position="876"/>
        <end position="896"/>
    </location>
</feature>
<evidence type="ECO:0000256" key="12">
    <source>
        <dbReference type="ARBA" id="ARBA00022989"/>
    </source>
</evidence>
<feature type="transmembrane region" description="Helical" evidence="16">
    <location>
        <begin position="1104"/>
        <end position="1128"/>
    </location>
</feature>
<reference evidence="19" key="1">
    <citation type="submission" date="2021-01" db="EMBL/GenBank/DDBJ databases">
        <authorList>
            <person name="Kaushik A."/>
        </authorList>
    </citation>
    <scope>NUCLEOTIDE SEQUENCE</scope>
    <source>
        <strain evidence="19">AG1-1B</strain>
    </source>
</reference>
<dbReference type="CDD" id="cd18787">
    <property type="entry name" value="SF2_C_DEAD"/>
    <property type="match status" value="1"/>
</dbReference>
<evidence type="ECO:0000256" key="10">
    <source>
        <dbReference type="ARBA" id="ARBA00022840"/>
    </source>
</evidence>
<comment type="subcellular location">
    <subcellularLocation>
        <location evidence="1">Endomembrane system</location>
        <topology evidence="1">Multi-pass membrane protein</topology>
    </subcellularLocation>
    <subcellularLocation>
        <location evidence="2">Nucleus</location>
        <location evidence="2">Nucleolus</location>
    </subcellularLocation>
</comment>
<feature type="domain" description="Helicase ATP-binding" evidence="17">
    <location>
        <begin position="81"/>
        <end position="255"/>
    </location>
</feature>
<sequence length="1197" mass="131540">MPQRKVGGKQVNKTGKSSISKQKSKRNEENVKLEQLEKLVQDFDTEGDYSLFNDLPISAGTKKGLKKSFYTNMTDIQAKSLPMSLKGRDVLGAARTGSGKTLSFLIPVLEILHRRKWGPQDGLGALVISPTRELAIQIFDVLCGIGGYHSFSAGLVIGGKNLKDERDRLSRMNILVATPGRLLQHLDQTVGFECDNLQVLVLDEADRILDMGFSKSLNAIVGHLPKERQTLLFSATQTDSVQQLARLSLRDPVFVGVTEDGVEGSGVTPKNLEQHYAVCPLDRKLDALFGFIKTHLQSKALVFMSSCKQVRFVFETFCKLHPGIPLMHLHGKQKQTKRLDIFQKFASSKHAFLFATDVAARGLDFPAVDWVLQLDAPEDADTYVHRVGRTARYERKGQSLLFLCPSEEEGMVAALKDKGIAIQPIKIKESKLASLENSLQKFAFEEPDIKYLAQRAFISYVKSVYLQKDKSIFQLDKLPLDAYAAALGLPGAPKVKFIDQAMAKKRKNESRQAQLAAAQADVEADSVESGSGSESDDERQDSTTVGRSTEANAQDTKATPSVRTKYDRMFERKNQGILSEHYAKLIDHEDNDVDQDDDFITLKRADHDLPGDEARPTQQSTLLNKVDHEDISQRKLKIGQSKRAMLKYKSGGTKLVFDDEGGAHPLYEMQDDTAFQQEAGGDVIGAGKLYVDQVRTKMRDEDVLDKQEARDKKKEKKRKRKAQEQEAQGAGATVLAPGADDDGYISPDFGSLLSDADDDDSPVYRPNKKAKPRPNAPEASKRLLVEDEETIALKMLRGEIAKVGWPYLLRGKIRYTKRLLSCCALSVSGMLIVAAFETLSGRLLGIAFASFASGLGELTFLQLSTTYHPKSVAGHAVGYFASGTGAAGLVGAGLWWELRGLGVRLGVGLSALLPFAIPLTYFFVLPPPGDYTTIVGSGVEWNNPGSEYTAIPDDDTEAEDNMPIGVASAVVPLPGLSPSDKWRLVRPLLLKYMLPLFCVYTFEYTINQGISPTLVYPVPDVKEHPVLGRIVKSLRDYYPLWQLIYQAFVFLSRSSISLGLPALPTALLPVPAIVQAVIMGTLALESSTGFLSGTHPETETQGSVLPILMSLIAIEGVCGGLAYVNVFYRVGQDGAQSSGLDDSRSREFARQEREFRIGSIGFADSSGILLASLISMPTEMSLCHAQVRRGKLLCKEL</sequence>
<dbReference type="GO" id="GO:0016020">
    <property type="term" value="C:membrane"/>
    <property type="evidence" value="ECO:0007669"/>
    <property type="project" value="InterPro"/>
</dbReference>
<evidence type="ECO:0000256" key="4">
    <source>
        <dbReference type="ARBA" id="ARBA00022517"/>
    </source>
</evidence>
<dbReference type="SUPFAM" id="SSF103473">
    <property type="entry name" value="MFS general substrate transporter"/>
    <property type="match status" value="1"/>
</dbReference>
<dbReference type="GO" id="GO:0003723">
    <property type="term" value="F:RNA binding"/>
    <property type="evidence" value="ECO:0007669"/>
    <property type="project" value="UniProtKB-UniRule"/>
</dbReference>
<keyword evidence="11 14" id="KW-0694">RNA-binding</keyword>
<evidence type="ECO:0000256" key="5">
    <source>
        <dbReference type="ARBA" id="ARBA00022552"/>
    </source>
</evidence>
<comment type="similarity">
    <text evidence="3">Belongs to the battenin family.</text>
</comment>
<keyword evidence="5" id="KW-0698">rRNA processing</keyword>
<dbReference type="PANTHER" id="PTHR24031">
    <property type="entry name" value="RNA HELICASE"/>
    <property type="match status" value="1"/>
</dbReference>
<dbReference type="GO" id="GO:0005773">
    <property type="term" value="C:vacuole"/>
    <property type="evidence" value="ECO:0007669"/>
    <property type="project" value="UniProtKB-ARBA"/>
</dbReference>
<comment type="similarity">
    <text evidence="14">Belongs to the DEAD box helicase family.</text>
</comment>
<name>A0A8H3A289_9AGAM</name>
<dbReference type="GO" id="GO:0005524">
    <property type="term" value="F:ATP binding"/>
    <property type="evidence" value="ECO:0007669"/>
    <property type="project" value="UniProtKB-UniRule"/>
</dbReference>
<dbReference type="GO" id="GO:0003724">
    <property type="term" value="F:RNA helicase activity"/>
    <property type="evidence" value="ECO:0007669"/>
    <property type="project" value="UniProtKB-EC"/>
</dbReference>
<evidence type="ECO:0000256" key="3">
    <source>
        <dbReference type="ARBA" id="ARBA00007467"/>
    </source>
</evidence>
<dbReference type="Pfam" id="PF00271">
    <property type="entry name" value="Helicase_C"/>
    <property type="match status" value="1"/>
</dbReference>
<dbReference type="Proteomes" id="UP000663826">
    <property type="component" value="Unassembled WGS sequence"/>
</dbReference>
<organism evidence="19 20">
    <name type="scientific">Rhizoctonia solani</name>
    <dbReference type="NCBI Taxonomy" id="456999"/>
    <lineage>
        <taxon>Eukaryota</taxon>
        <taxon>Fungi</taxon>
        <taxon>Dikarya</taxon>
        <taxon>Basidiomycota</taxon>
        <taxon>Agaricomycotina</taxon>
        <taxon>Agaricomycetes</taxon>
        <taxon>Cantharellales</taxon>
        <taxon>Ceratobasidiaceae</taxon>
        <taxon>Rhizoctonia</taxon>
    </lineage>
</organism>
<evidence type="ECO:0000259" key="18">
    <source>
        <dbReference type="PROSITE" id="PS51194"/>
    </source>
</evidence>
<evidence type="ECO:0000256" key="9">
    <source>
        <dbReference type="ARBA" id="ARBA00022806"/>
    </source>
</evidence>
<feature type="region of interest" description="Disordered" evidence="15">
    <location>
        <begin position="509"/>
        <end position="566"/>
    </location>
</feature>
<keyword evidence="6 16" id="KW-0812">Transmembrane</keyword>
<feature type="compositionally biased region" description="Basic and acidic residues" evidence="15">
    <location>
        <begin position="701"/>
        <end position="712"/>
    </location>
</feature>
<protein>
    <recommendedName>
        <fullName evidence="14">ATP-dependent RNA helicase</fullName>
        <ecNumber evidence="14">3.6.4.13</ecNumber>
    </recommendedName>
</protein>
<dbReference type="SMART" id="SM00487">
    <property type="entry name" value="DEXDc"/>
    <property type="match status" value="1"/>
</dbReference>
<evidence type="ECO:0000313" key="19">
    <source>
        <dbReference type="EMBL" id="CAE6398736.1"/>
    </source>
</evidence>
<accession>A0A8H3A289</accession>
<feature type="transmembrane region" description="Helical" evidence="16">
    <location>
        <begin position="842"/>
        <end position="864"/>
    </location>
</feature>
<dbReference type="GO" id="GO:0016787">
    <property type="term" value="F:hydrolase activity"/>
    <property type="evidence" value="ECO:0007669"/>
    <property type="project" value="UniProtKB-KW"/>
</dbReference>
<dbReference type="AlphaFoldDB" id="A0A8H3A289"/>
<evidence type="ECO:0000256" key="14">
    <source>
        <dbReference type="RuleBase" id="RU365068"/>
    </source>
</evidence>
<dbReference type="Pfam" id="PF00270">
    <property type="entry name" value="DEAD"/>
    <property type="match status" value="1"/>
</dbReference>
<evidence type="ECO:0000256" key="6">
    <source>
        <dbReference type="ARBA" id="ARBA00022692"/>
    </source>
</evidence>
<keyword evidence="7 14" id="KW-0547">Nucleotide-binding</keyword>
<feature type="transmembrane region" description="Helical" evidence="16">
    <location>
        <begin position="902"/>
        <end position="924"/>
    </location>
</feature>
<feature type="transmembrane region" description="Helical" evidence="16">
    <location>
        <begin position="1062"/>
        <end position="1084"/>
    </location>
</feature>
<keyword evidence="12 16" id="KW-1133">Transmembrane helix</keyword>
<dbReference type="Gene3D" id="3.40.50.300">
    <property type="entry name" value="P-loop containing nucleotide triphosphate hydrolases"/>
    <property type="match status" value="2"/>
</dbReference>
<evidence type="ECO:0000256" key="15">
    <source>
        <dbReference type="SAM" id="MobiDB-lite"/>
    </source>
</evidence>
<keyword evidence="9 14" id="KW-0347">Helicase</keyword>
<comment type="function">
    <text evidence="14">RNA helicase.</text>
</comment>
<keyword evidence="10 14" id="KW-0067">ATP-binding</keyword>
<evidence type="ECO:0000256" key="7">
    <source>
        <dbReference type="ARBA" id="ARBA00022741"/>
    </source>
</evidence>
<comment type="domain">
    <text evidence="14">The Q motif is unique to and characteristic of the DEAD box family of RNA helicases and controls ATP binding and hydrolysis.</text>
</comment>
<keyword evidence="4" id="KW-0690">Ribosome biogenesis</keyword>
<evidence type="ECO:0000256" key="2">
    <source>
        <dbReference type="ARBA" id="ARBA00004604"/>
    </source>
</evidence>
<evidence type="ECO:0000256" key="16">
    <source>
        <dbReference type="SAM" id="Phobius"/>
    </source>
</evidence>
<dbReference type="Pfam" id="PF02487">
    <property type="entry name" value="CLN3"/>
    <property type="match status" value="1"/>
</dbReference>
<dbReference type="InterPro" id="IPR000629">
    <property type="entry name" value="RNA-helicase_DEAD-box_CS"/>
</dbReference>
<dbReference type="EC" id="3.6.4.13" evidence="14"/>
<feature type="compositionally biased region" description="Polar residues" evidence="15">
    <location>
        <begin position="543"/>
        <end position="562"/>
    </location>
</feature>
<dbReference type="PROSITE" id="PS51194">
    <property type="entry name" value="HELICASE_CTER"/>
    <property type="match status" value="1"/>
</dbReference>
<dbReference type="PROSITE" id="PS51192">
    <property type="entry name" value="HELICASE_ATP_BIND_1"/>
    <property type="match status" value="1"/>
</dbReference>
<evidence type="ECO:0000256" key="13">
    <source>
        <dbReference type="ARBA" id="ARBA00023136"/>
    </source>
</evidence>
<feature type="region of interest" description="Disordered" evidence="15">
    <location>
        <begin position="701"/>
        <end position="782"/>
    </location>
</feature>
<keyword evidence="13 16" id="KW-0472">Membrane</keyword>
<dbReference type="InterPro" id="IPR027417">
    <property type="entry name" value="P-loop_NTPase"/>
</dbReference>
<dbReference type="GO" id="GO:0012505">
    <property type="term" value="C:endomembrane system"/>
    <property type="evidence" value="ECO:0007669"/>
    <property type="project" value="UniProtKB-SubCell"/>
</dbReference>
<dbReference type="PROSITE" id="PS00039">
    <property type="entry name" value="DEAD_ATP_HELICASE"/>
    <property type="match status" value="1"/>
</dbReference>
<gene>
    <name evidence="19" type="ORF">RDB_LOCUS30048</name>
</gene>
<evidence type="ECO:0000256" key="8">
    <source>
        <dbReference type="ARBA" id="ARBA00022801"/>
    </source>
</evidence>
<dbReference type="SMART" id="SM00490">
    <property type="entry name" value="HELICc"/>
    <property type="match status" value="1"/>
</dbReference>
<proteinExistence type="inferred from homology"/>
<keyword evidence="8 14" id="KW-0378">Hydrolase</keyword>
<dbReference type="InterPro" id="IPR025313">
    <property type="entry name" value="SPB4-like_CTE"/>
</dbReference>
<comment type="caution">
    <text evidence="19">The sequence shown here is derived from an EMBL/GenBank/DDBJ whole genome shotgun (WGS) entry which is preliminary data.</text>
</comment>
<feature type="compositionally biased region" description="Polar residues" evidence="15">
    <location>
        <begin position="11"/>
        <end position="21"/>
    </location>
</feature>
<evidence type="ECO:0000259" key="17">
    <source>
        <dbReference type="PROSITE" id="PS51192"/>
    </source>
</evidence>
<dbReference type="InterPro" id="IPR003492">
    <property type="entry name" value="Battenin_disease_Cln3"/>
</dbReference>
<dbReference type="EMBL" id="CAJMWQ010000929">
    <property type="protein sequence ID" value="CAE6398736.1"/>
    <property type="molecule type" value="Genomic_DNA"/>
</dbReference>
<dbReference type="InterPro" id="IPR014001">
    <property type="entry name" value="Helicase_ATP-bd"/>
</dbReference>
<comment type="catalytic activity">
    <reaction evidence="14">
        <text>ATP + H2O = ADP + phosphate + H(+)</text>
        <dbReference type="Rhea" id="RHEA:13065"/>
        <dbReference type="ChEBI" id="CHEBI:15377"/>
        <dbReference type="ChEBI" id="CHEBI:15378"/>
        <dbReference type="ChEBI" id="CHEBI:30616"/>
        <dbReference type="ChEBI" id="CHEBI:43474"/>
        <dbReference type="ChEBI" id="CHEBI:456216"/>
        <dbReference type="EC" id="3.6.4.13"/>
    </reaction>
</comment>
<evidence type="ECO:0000256" key="1">
    <source>
        <dbReference type="ARBA" id="ARBA00004127"/>
    </source>
</evidence>
<dbReference type="SUPFAM" id="SSF52540">
    <property type="entry name" value="P-loop containing nucleoside triphosphate hydrolases"/>
    <property type="match status" value="1"/>
</dbReference>
<dbReference type="CDD" id="cd17941">
    <property type="entry name" value="DEADc_DDX10"/>
    <property type="match status" value="1"/>
</dbReference>
<feature type="region of interest" description="Disordered" evidence="15">
    <location>
        <begin position="1"/>
        <end position="30"/>
    </location>
</feature>
<dbReference type="InterPro" id="IPR011545">
    <property type="entry name" value="DEAD/DEAH_box_helicase_dom"/>
</dbReference>
<dbReference type="PRINTS" id="PR01315">
    <property type="entry name" value="BATTENIN"/>
</dbReference>
<dbReference type="GO" id="GO:0005730">
    <property type="term" value="C:nucleolus"/>
    <property type="evidence" value="ECO:0007669"/>
    <property type="project" value="UniProtKB-SubCell"/>
</dbReference>
<dbReference type="InterPro" id="IPR001650">
    <property type="entry name" value="Helicase_C-like"/>
</dbReference>
<dbReference type="InterPro" id="IPR036259">
    <property type="entry name" value="MFS_trans_sf"/>
</dbReference>
<evidence type="ECO:0000256" key="11">
    <source>
        <dbReference type="ARBA" id="ARBA00022884"/>
    </source>
</evidence>
<evidence type="ECO:0000313" key="20">
    <source>
        <dbReference type="Proteomes" id="UP000663826"/>
    </source>
</evidence>